<evidence type="ECO:0000313" key="1">
    <source>
        <dbReference type="EMBL" id="KEJ92867.1"/>
    </source>
</evidence>
<name>A0A073J570_9BACT</name>
<gene>
    <name evidence="1" type="ORF">EH55_00215</name>
</gene>
<proteinExistence type="predicted"/>
<dbReference type="AlphaFoldDB" id="A0A073J570"/>
<sequence>MSIAILVFHLYKLIEYHKGAFSFQISHNLRNAVFRRYGDQHMDMVRAKFSFDDFYFFPFAETS</sequence>
<dbReference type="EMBL" id="JMKI01000012">
    <property type="protein sequence ID" value="KEJ92867.1"/>
    <property type="molecule type" value="Genomic_DNA"/>
</dbReference>
<evidence type="ECO:0000313" key="2">
    <source>
        <dbReference type="Proteomes" id="UP000027665"/>
    </source>
</evidence>
<accession>A0A073J570</accession>
<organism evidence="1 2">
    <name type="scientific">Synergistes jonesii</name>
    <dbReference type="NCBI Taxonomy" id="2754"/>
    <lineage>
        <taxon>Bacteria</taxon>
        <taxon>Thermotogati</taxon>
        <taxon>Synergistota</taxon>
        <taxon>Synergistia</taxon>
        <taxon>Synergistales</taxon>
        <taxon>Synergistaceae</taxon>
        <taxon>Synergistes</taxon>
    </lineage>
</organism>
<comment type="caution">
    <text evidence="1">The sequence shown here is derived from an EMBL/GenBank/DDBJ whole genome shotgun (WGS) entry which is preliminary data.</text>
</comment>
<protein>
    <submittedName>
        <fullName evidence="1">Uncharacterized protein</fullName>
    </submittedName>
</protein>
<dbReference type="Proteomes" id="UP000027665">
    <property type="component" value="Unassembled WGS sequence"/>
</dbReference>
<reference evidence="1 2" key="1">
    <citation type="submission" date="2014-04" db="EMBL/GenBank/DDBJ databases">
        <title>Draft Genome Sequence of Synergistes jonesii.</title>
        <authorList>
            <person name="Coil D.A."/>
            <person name="Eisen J.A."/>
            <person name="Holland-Moritz H.E."/>
        </authorList>
    </citation>
    <scope>NUCLEOTIDE SEQUENCE [LARGE SCALE GENOMIC DNA]</scope>
    <source>
        <strain evidence="1 2">78-1</strain>
    </source>
</reference>
<keyword evidence="2" id="KW-1185">Reference proteome</keyword>